<evidence type="ECO:0000259" key="2">
    <source>
        <dbReference type="PROSITE" id="PS50076"/>
    </source>
</evidence>
<dbReference type="PANTHER" id="PTHR43096">
    <property type="entry name" value="DNAJ HOMOLOG 1, MITOCHONDRIAL-RELATED"/>
    <property type="match status" value="1"/>
</dbReference>
<evidence type="ECO:0000256" key="1">
    <source>
        <dbReference type="SAM" id="MobiDB-lite"/>
    </source>
</evidence>
<dbReference type="Proteomes" id="UP000182259">
    <property type="component" value="Chromosome V"/>
</dbReference>
<feature type="region of interest" description="Disordered" evidence="1">
    <location>
        <begin position="289"/>
        <end position="425"/>
    </location>
</feature>
<dbReference type="PANTHER" id="PTHR43096:SF10">
    <property type="entry name" value="CHAPERONE PROTEIN DNAJ A6, CHLOROPLASTIC"/>
    <property type="match status" value="1"/>
</dbReference>
<organism evidence="3 4">
    <name type="scientific">Sungouiella intermedia</name>
    <dbReference type="NCBI Taxonomy" id="45354"/>
    <lineage>
        <taxon>Eukaryota</taxon>
        <taxon>Fungi</taxon>
        <taxon>Dikarya</taxon>
        <taxon>Ascomycota</taxon>
        <taxon>Saccharomycotina</taxon>
        <taxon>Pichiomycetes</taxon>
        <taxon>Metschnikowiaceae</taxon>
        <taxon>Sungouiella</taxon>
    </lineage>
</organism>
<protein>
    <submittedName>
        <fullName evidence="3">CIC11C00000002395</fullName>
    </submittedName>
</protein>
<feature type="region of interest" description="Disordered" evidence="1">
    <location>
        <begin position="247"/>
        <end position="276"/>
    </location>
</feature>
<feature type="region of interest" description="Disordered" evidence="1">
    <location>
        <begin position="150"/>
        <end position="204"/>
    </location>
</feature>
<reference evidence="3 4" key="1">
    <citation type="submission" date="2016-10" db="EMBL/GenBank/DDBJ databases">
        <authorList>
            <person name="de Groot N.N."/>
        </authorList>
    </citation>
    <scope>NUCLEOTIDE SEQUENCE [LARGE SCALE GENOMIC DNA]</scope>
    <source>
        <strain evidence="3 4">PYCC 4715</strain>
    </source>
</reference>
<dbReference type="EMBL" id="LT635768">
    <property type="protein sequence ID" value="SGZ57291.1"/>
    <property type="molecule type" value="Genomic_DNA"/>
</dbReference>
<dbReference type="PROSITE" id="PS50076">
    <property type="entry name" value="DNAJ_2"/>
    <property type="match status" value="1"/>
</dbReference>
<feature type="region of interest" description="Disordered" evidence="1">
    <location>
        <begin position="449"/>
        <end position="476"/>
    </location>
</feature>
<dbReference type="Gene3D" id="1.10.287.110">
    <property type="entry name" value="DnaJ domain"/>
    <property type="match status" value="1"/>
</dbReference>
<proteinExistence type="predicted"/>
<dbReference type="SMART" id="SM00271">
    <property type="entry name" value="DnaJ"/>
    <property type="match status" value="1"/>
</dbReference>
<dbReference type="Pfam" id="PF00226">
    <property type="entry name" value="DnaJ"/>
    <property type="match status" value="1"/>
</dbReference>
<dbReference type="GO" id="GO:0042026">
    <property type="term" value="P:protein refolding"/>
    <property type="evidence" value="ECO:0007669"/>
    <property type="project" value="TreeGrafter"/>
</dbReference>
<sequence length="627" mass="71476">MPADYYGVLGLAPSATADEIKRSYKKLAVKFHPDKTNDPSLHNKFLLINEAYETLKDDALRKTYDLKNGISSLSSSSKSDPFHRDGFRSHHGFSYFLSTRNGPGSYFNWQQLNFRAYEDAYYRHSRQEKEDAAAAATAAAAQAAKLAQKQMEAEMKRRQDEYMEKARQQREREQLEELDRKMRKQKEAKEREERERRKQQTEELEEMYRGVKQRAFQRLWHGVNGYDNSFEQPGTNSSEPIIVEDEVGSDSDTDDAGDFHDANIGDESVDLDADDGWTEDIHDVEVESEIIEDSGISDAASGLDESHNGVHDWQSRPPTAEEPDQSFNQDHDGSDANVTDASLKGAPETPNDGPEVVEIPEDGDIDGLSGIFSHEEPKSPQRKPLYSMSSPQAKVKTQKFLNEQRRREASFQHGPTSAKKPRFADMSDLRDTLGTDLDDVSFDDIRDNLPETGPKTRKASGSVQSPFKRARTEYTDGTSRAQTLFTPINKLSARFTNSTISPSDLTPDVDENSIMFTATPPQIDIGLSLTHKQWDEYVQNINNYERKFAEYRKAVLQYQIGRLEKDERHRNIIYSDTSCVEAYLSCLFNDMLIIQNYHRTLLEFRETLKTFKRNCDEVNAMQTLGNV</sequence>
<gene>
    <name evidence="3" type="ORF">SAMEA4029009_CIC11G00000002395</name>
</gene>
<accession>A0A1L0C1B4</accession>
<name>A0A1L0C1B4_9ASCO</name>
<feature type="compositionally biased region" description="Basic and acidic residues" evidence="1">
    <location>
        <begin position="304"/>
        <end position="314"/>
    </location>
</feature>
<evidence type="ECO:0000313" key="4">
    <source>
        <dbReference type="Proteomes" id="UP000182259"/>
    </source>
</evidence>
<feature type="compositionally biased region" description="Acidic residues" evidence="1">
    <location>
        <begin position="267"/>
        <end position="276"/>
    </location>
</feature>
<feature type="compositionally biased region" description="Basic and acidic residues" evidence="1">
    <location>
        <begin position="151"/>
        <end position="204"/>
    </location>
</feature>
<dbReference type="InterPro" id="IPR036869">
    <property type="entry name" value="J_dom_sf"/>
</dbReference>
<feature type="domain" description="J" evidence="2">
    <location>
        <begin position="4"/>
        <end position="68"/>
    </location>
</feature>
<dbReference type="SUPFAM" id="SSF46565">
    <property type="entry name" value="Chaperone J-domain"/>
    <property type="match status" value="1"/>
</dbReference>
<dbReference type="CDD" id="cd06257">
    <property type="entry name" value="DnaJ"/>
    <property type="match status" value="1"/>
</dbReference>
<dbReference type="PRINTS" id="PR00625">
    <property type="entry name" value="JDOMAIN"/>
</dbReference>
<dbReference type="GO" id="GO:0051082">
    <property type="term" value="F:unfolded protein binding"/>
    <property type="evidence" value="ECO:0007669"/>
    <property type="project" value="TreeGrafter"/>
</dbReference>
<feature type="compositionally biased region" description="Acidic residues" evidence="1">
    <location>
        <begin position="247"/>
        <end position="256"/>
    </location>
</feature>
<evidence type="ECO:0000313" key="3">
    <source>
        <dbReference type="EMBL" id="SGZ57291.1"/>
    </source>
</evidence>
<dbReference type="InterPro" id="IPR001623">
    <property type="entry name" value="DnaJ_domain"/>
</dbReference>
<dbReference type="GO" id="GO:0005737">
    <property type="term" value="C:cytoplasm"/>
    <property type="evidence" value="ECO:0007669"/>
    <property type="project" value="TreeGrafter"/>
</dbReference>
<dbReference type="AlphaFoldDB" id="A0A1L0C1B4"/>